<evidence type="ECO:0000313" key="1">
    <source>
        <dbReference type="EMBL" id="SMC18286.1"/>
    </source>
</evidence>
<sequence length="47" mass="5302">MTINVLETPVVHEAMVLRRVWYAAAGSNDFGNEGIVQSRTIDYAFMK</sequence>
<reference evidence="1 2" key="1">
    <citation type="submission" date="2017-04" db="EMBL/GenBank/DDBJ databases">
        <authorList>
            <person name="Afonso C.L."/>
            <person name="Miller P.J."/>
            <person name="Scott M.A."/>
            <person name="Spackman E."/>
            <person name="Goraichik I."/>
            <person name="Dimitrov K.M."/>
            <person name="Suarez D.L."/>
            <person name="Swayne D.E."/>
        </authorList>
    </citation>
    <scope>NUCLEOTIDE SEQUENCE [LARGE SCALE GENOMIC DNA]</scope>
    <source>
        <strain evidence="1 2">DSM 23236</strain>
    </source>
</reference>
<dbReference type="EMBL" id="FWXD01000002">
    <property type="protein sequence ID" value="SMC18286.1"/>
    <property type="molecule type" value="Genomic_DNA"/>
</dbReference>
<organism evidence="1 2">
    <name type="scientific">Andreprevotia lacus DSM 23236</name>
    <dbReference type="NCBI Taxonomy" id="1121001"/>
    <lineage>
        <taxon>Bacteria</taxon>
        <taxon>Pseudomonadati</taxon>
        <taxon>Pseudomonadota</taxon>
        <taxon>Betaproteobacteria</taxon>
        <taxon>Neisseriales</taxon>
        <taxon>Chitinibacteraceae</taxon>
        <taxon>Andreprevotia</taxon>
    </lineage>
</organism>
<gene>
    <name evidence="1" type="ORF">SAMN02745857_00519</name>
</gene>
<protein>
    <submittedName>
        <fullName evidence="1">Uncharacterized protein</fullName>
    </submittedName>
</protein>
<name>A0A1W1X2V2_9NEIS</name>
<keyword evidence="2" id="KW-1185">Reference proteome</keyword>
<dbReference type="Proteomes" id="UP000192761">
    <property type="component" value="Unassembled WGS sequence"/>
</dbReference>
<accession>A0A1W1X2V2</accession>
<proteinExistence type="predicted"/>
<evidence type="ECO:0000313" key="2">
    <source>
        <dbReference type="Proteomes" id="UP000192761"/>
    </source>
</evidence>
<dbReference type="AlphaFoldDB" id="A0A1W1X2V2"/>